<dbReference type="EMBL" id="MFID01000029">
    <property type="protein sequence ID" value="OGF80774.1"/>
    <property type="molecule type" value="Genomic_DNA"/>
</dbReference>
<evidence type="ECO:0000313" key="4">
    <source>
        <dbReference type="Proteomes" id="UP000178114"/>
    </source>
</evidence>
<dbReference type="SMART" id="SM00465">
    <property type="entry name" value="GIYc"/>
    <property type="match status" value="1"/>
</dbReference>
<dbReference type="STRING" id="1798351.A2930_02505"/>
<comment type="caution">
    <text evidence="3">The sequence shown here is derived from an EMBL/GenBank/DDBJ whole genome shotgun (WGS) entry which is preliminary data.</text>
</comment>
<dbReference type="PROSITE" id="PS50164">
    <property type="entry name" value="GIY_YIG"/>
    <property type="match status" value="1"/>
</dbReference>
<dbReference type="InterPro" id="IPR000305">
    <property type="entry name" value="GIY-YIG_endonuc"/>
</dbReference>
<dbReference type="InterPro" id="IPR050190">
    <property type="entry name" value="UPF0213_domain"/>
</dbReference>
<dbReference type="AlphaFoldDB" id="A0A1F5WYQ2"/>
<evidence type="ECO:0000313" key="3">
    <source>
        <dbReference type="EMBL" id="OGF80774.1"/>
    </source>
</evidence>
<dbReference type="InterPro" id="IPR035901">
    <property type="entry name" value="GIY-YIG_endonuc_sf"/>
</dbReference>
<proteinExistence type="inferred from homology"/>
<dbReference type="Pfam" id="PF01541">
    <property type="entry name" value="GIY-YIG"/>
    <property type="match status" value="1"/>
</dbReference>
<reference evidence="3 4" key="1">
    <citation type="journal article" date="2016" name="Nat. Commun.">
        <title>Thousands of microbial genomes shed light on interconnected biogeochemical processes in an aquifer system.</title>
        <authorList>
            <person name="Anantharaman K."/>
            <person name="Brown C.T."/>
            <person name="Hug L.A."/>
            <person name="Sharon I."/>
            <person name="Castelle C.J."/>
            <person name="Probst A.J."/>
            <person name="Thomas B.C."/>
            <person name="Singh A."/>
            <person name="Wilkins M.J."/>
            <person name="Karaoz U."/>
            <person name="Brodie E.L."/>
            <person name="Williams K.H."/>
            <person name="Hubbard S.S."/>
            <person name="Banfield J.F."/>
        </authorList>
    </citation>
    <scope>NUCLEOTIDE SEQUENCE [LARGE SCALE GENOMIC DNA]</scope>
</reference>
<evidence type="ECO:0000259" key="2">
    <source>
        <dbReference type="PROSITE" id="PS50164"/>
    </source>
</evidence>
<gene>
    <name evidence="3" type="ORF">A2930_02505</name>
</gene>
<dbReference type="PANTHER" id="PTHR34477">
    <property type="entry name" value="UPF0213 PROTEIN YHBQ"/>
    <property type="match status" value="1"/>
</dbReference>
<organism evidence="3 4">
    <name type="scientific">Candidatus Giovannonibacteria bacterium RIFCSPLOWO2_01_FULL_45_34</name>
    <dbReference type="NCBI Taxonomy" id="1798351"/>
    <lineage>
        <taxon>Bacteria</taxon>
        <taxon>Candidatus Giovannoniibacteriota</taxon>
    </lineage>
</organism>
<name>A0A1F5WYQ2_9BACT</name>
<dbReference type="PANTHER" id="PTHR34477:SF1">
    <property type="entry name" value="UPF0213 PROTEIN YHBQ"/>
    <property type="match status" value="1"/>
</dbReference>
<dbReference type="Gene3D" id="3.40.1440.10">
    <property type="entry name" value="GIY-YIG endonuclease"/>
    <property type="match status" value="1"/>
</dbReference>
<dbReference type="Proteomes" id="UP000178114">
    <property type="component" value="Unassembled WGS sequence"/>
</dbReference>
<sequence>MFFYTYVLRGKKDSELYVGWSKNLEQRIKQHINGEVDAAKYRLPIELIYYEACKSEEAAIKREKALKSGFGRAYLNRRLK</sequence>
<comment type="similarity">
    <text evidence="1">Belongs to the UPF0213 family.</text>
</comment>
<protein>
    <submittedName>
        <fullName evidence="3">Excinuclease ABC subunit C</fullName>
    </submittedName>
</protein>
<accession>A0A1F5WYQ2</accession>
<evidence type="ECO:0000256" key="1">
    <source>
        <dbReference type="ARBA" id="ARBA00007435"/>
    </source>
</evidence>
<feature type="domain" description="GIY-YIG" evidence="2">
    <location>
        <begin position="1"/>
        <end position="77"/>
    </location>
</feature>
<dbReference type="SUPFAM" id="SSF82771">
    <property type="entry name" value="GIY-YIG endonuclease"/>
    <property type="match status" value="1"/>
</dbReference>